<dbReference type="EnsemblMetazoa" id="GAUT000606-RA">
    <property type="protein sequence ID" value="GAUT000606-PA"/>
    <property type="gene ID" value="GAUT000606"/>
</dbReference>
<reference evidence="2" key="1">
    <citation type="submission" date="2020-05" db="UniProtKB">
        <authorList>
            <consortium name="EnsemblMetazoa"/>
        </authorList>
    </citation>
    <scope>IDENTIFICATION</scope>
    <source>
        <strain evidence="2">TTRI</strain>
    </source>
</reference>
<keyword evidence="1" id="KW-1133">Transmembrane helix</keyword>
<evidence type="ECO:0000313" key="2">
    <source>
        <dbReference type="EnsemblMetazoa" id="GAUT000606-PA"/>
    </source>
</evidence>
<evidence type="ECO:0000256" key="1">
    <source>
        <dbReference type="SAM" id="Phobius"/>
    </source>
</evidence>
<protein>
    <submittedName>
        <fullName evidence="2">Uncharacterized protein</fullName>
    </submittedName>
</protein>
<name>A0A1A9UD79_GLOAU</name>
<dbReference type="VEuPathDB" id="VectorBase:GAUT000606"/>
<feature type="transmembrane region" description="Helical" evidence="1">
    <location>
        <begin position="155"/>
        <end position="174"/>
    </location>
</feature>
<dbReference type="AlphaFoldDB" id="A0A1A9UD79"/>
<keyword evidence="3" id="KW-1185">Reference proteome</keyword>
<evidence type="ECO:0000313" key="3">
    <source>
        <dbReference type="Proteomes" id="UP000078200"/>
    </source>
</evidence>
<proteinExistence type="predicted"/>
<keyword evidence="1" id="KW-0472">Membrane</keyword>
<organism evidence="2 3">
    <name type="scientific">Glossina austeni</name>
    <name type="common">Savannah tsetse fly</name>
    <dbReference type="NCBI Taxonomy" id="7395"/>
    <lineage>
        <taxon>Eukaryota</taxon>
        <taxon>Metazoa</taxon>
        <taxon>Ecdysozoa</taxon>
        <taxon>Arthropoda</taxon>
        <taxon>Hexapoda</taxon>
        <taxon>Insecta</taxon>
        <taxon>Pterygota</taxon>
        <taxon>Neoptera</taxon>
        <taxon>Endopterygota</taxon>
        <taxon>Diptera</taxon>
        <taxon>Brachycera</taxon>
        <taxon>Muscomorpha</taxon>
        <taxon>Hippoboscoidea</taxon>
        <taxon>Glossinidae</taxon>
        <taxon>Glossina</taxon>
    </lineage>
</organism>
<sequence length="187" mass="21583">MFAIKRRRYSPVFITSSSEAEERLLNYEDRLIVNIKECDEQAVTDVRIDIFVDSKNGANASEQFSSHLTWRVGVSTIVVEKGHLMISKRTGGGIREFLSSELKEIDNNKKKRQEKRVCKSSQNIYLKGSRRYFVFAIFSHLVVMVVEYSDNDAQFIVNIVTLFCATCTILAAVASHRHRWQKEKQNK</sequence>
<keyword evidence="1" id="KW-0812">Transmembrane</keyword>
<accession>A0A1A9UD79</accession>
<feature type="transmembrane region" description="Helical" evidence="1">
    <location>
        <begin position="132"/>
        <end position="149"/>
    </location>
</feature>
<dbReference type="Proteomes" id="UP000078200">
    <property type="component" value="Unassembled WGS sequence"/>
</dbReference>